<protein>
    <submittedName>
        <fullName evidence="1">Uncharacterized protein</fullName>
    </submittedName>
</protein>
<dbReference type="Proteomes" id="UP000649604">
    <property type="component" value="Unassembled WGS sequence"/>
</dbReference>
<comment type="caution">
    <text evidence="1">The sequence shown here is derived from an EMBL/GenBank/DDBJ whole genome shotgun (WGS) entry which is preliminary data.</text>
</comment>
<gene>
    <name evidence="1" type="ORF">GF339_21400</name>
</gene>
<evidence type="ECO:0000313" key="2">
    <source>
        <dbReference type="Proteomes" id="UP000649604"/>
    </source>
</evidence>
<accession>A0A9D5K047</accession>
<evidence type="ECO:0000313" key="1">
    <source>
        <dbReference type="EMBL" id="MBD3327156.1"/>
    </source>
</evidence>
<sequence>MSQYSRPCSLAEIRKLLEVVFDDASLEAFCLDHFEEVYDRFSRGLQKIEKLTLLLDHCRDSEHFNTLLQAMHTYNHPQFEAFFVEKRITIIDDDQLKRNLPLADYEAIMPSNFDLNELVIECLDSVFRKQGLIGILVPCPSIILLNNLCERLKREWDRTQVCLKPFIQIHSIHTPMEQAIFRITQRYKPTLQEQDVIFSVQCPEGEVVNTFWQELRHALQHETLQNRLVAIISIHEARTYPKGTVILDQPSFRNAHVIRWVKQVVRNRNWPEDFIQTWVHHIVEECRYENQLQIDWVYEHLQAMADFLKHYPSLEMFQRELEKRRRQYVQTSY</sequence>
<proteinExistence type="predicted"/>
<dbReference type="AlphaFoldDB" id="A0A9D5K047"/>
<name>A0A9D5K047_9BACT</name>
<organism evidence="1 2">
    <name type="scientific">candidate division KSB3 bacterium</name>
    <dbReference type="NCBI Taxonomy" id="2044937"/>
    <lineage>
        <taxon>Bacteria</taxon>
        <taxon>candidate division KSB3</taxon>
    </lineage>
</organism>
<dbReference type="EMBL" id="WJJP01000697">
    <property type="protein sequence ID" value="MBD3327156.1"/>
    <property type="molecule type" value="Genomic_DNA"/>
</dbReference>
<reference evidence="1" key="1">
    <citation type="submission" date="2019-11" db="EMBL/GenBank/DDBJ databases">
        <title>Microbial mats filling the niche in hypersaline microbial mats.</title>
        <authorList>
            <person name="Wong H.L."/>
            <person name="Macleod F.I."/>
            <person name="White R.A. III"/>
            <person name="Burns B.P."/>
        </authorList>
    </citation>
    <scope>NUCLEOTIDE SEQUENCE</scope>
    <source>
        <strain evidence="1">Rbin_158</strain>
    </source>
</reference>